<protein>
    <recommendedName>
        <fullName evidence="3">CooT family nickel-binding protein</fullName>
    </recommendedName>
</protein>
<organism evidence="1 2">
    <name type="scientific">Pseudonocardia yunnanensis</name>
    <dbReference type="NCBI Taxonomy" id="58107"/>
    <lineage>
        <taxon>Bacteria</taxon>
        <taxon>Bacillati</taxon>
        <taxon>Actinomycetota</taxon>
        <taxon>Actinomycetes</taxon>
        <taxon>Pseudonocardiales</taxon>
        <taxon>Pseudonocardiaceae</taxon>
        <taxon>Pseudonocardia</taxon>
    </lineage>
</organism>
<gene>
    <name evidence="1" type="ORF">ACFSJD_27900</name>
</gene>
<evidence type="ECO:0008006" key="3">
    <source>
        <dbReference type="Google" id="ProtNLM"/>
    </source>
</evidence>
<name>A0ABW4F502_9PSEU</name>
<sequence>MTCRVEVFVRSGHTIDLALEDGEDRVFATSLHEVWASPDAMEFTHLALGENAVVLASEVVGYRLHGSTSEDPGL</sequence>
<accession>A0ABW4F502</accession>
<comment type="caution">
    <text evidence="1">The sequence shown here is derived from an EMBL/GenBank/DDBJ whole genome shotgun (WGS) entry which is preliminary data.</text>
</comment>
<keyword evidence="2" id="KW-1185">Reference proteome</keyword>
<reference evidence="2" key="1">
    <citation type="journal article" date="2019" name="Int. J. Syst. Evol. Microbiol.">
        <title>The Global Catalogue of Microorganisms (GCM) 10K type strain sequencing project: providing services to taxonomists for standard genome sequencing and annotation.</title>
        <authorList>
            <consortium name="The Broad Institute Genomics Platform"/>
            <consortium name="The Broad Institute Genome Sequencing Center for Infectious Disease"/>
            <person name="Wu L."/>
            <person name="Ma J."/>
        </authorList>
    </citation>
    <scope>NUCLEOTIDE SEQUENCE [LARGE SCALE GENOMIC DNA]</scope>
    <source>
        <strain evidence="2">CCM 7043</strain>
    </source>
</reference>
<dbReference type="Proteomes" id="UP001597114">
    <property type="component" value="Unassembled WGS sequence"/>
</dbReference>
<evidence type="ECO:0000313" key="1">
    <source>
        <dbReference type="EMBL" id="MFD1521354.1"/>
    </source>
</evidence>
<dbReference type="RefSeq" id="WP_344730228.1">
    <property type="nucleotide sequence ID" value="NZ_BAAAUS010000065.1"/>
</dbReference>
<evidence type="ECO:0000313" key="2">
    <source>
        <dbReference type="Proteomes" id="UP001597114"/>
    </source>
</evidence>
<dbReference type="EMBL" id="JBHUCO010000033">
    <property type="protein sequence ID" value="MFD1521354.1"/>
    <property type="molecule type" value="Genomic_DNA"/>
</dbReference>
<proteinExistence type="predicted"/>